<reference evidence="1 2" key="1">
    <citation type="submission" date="2024-07" db="EMBL/GenBank/DDBJ databases">
        <authorList>
            <person name="Akdeniz Z."/>
        </authorList>
    </citation>
    <scope>NUCLEOTIDE SEQUENCE [LARGE SCALE GENOMIC DNA]</scope>
</reference>
<name>A0ABP1JS49_9EUKA</name>
<evidence type="ECO:0000313" key="2">
    <source>
        <dbReference type="Proteomes" id="UP001642409"/>
    </source>
</evidence>
<proteinExistence type="predicted"/>
<evidence type="ECO:0000313" key="1">
    <source>
        <dbReference type="EMBL" id="CAL6045377.1"/>
    </source>
</evidence>
<protein>
    <submittedName>
        <fullName evidence="1">Uncharacterized protein</fullName>
    </submittedName>
</protein>
<gene>
    <name evidence="1" type="ORF">HINF_LOCUS41009</name>
</gene>
<sequence>MTSSNQHFSQLIKTYFSKLFNIDFETDRQIVEYYQNLSSNERKQIKWEQISNQIQMQPKQAYKYFTTTYQKDALDKWPNQIKENALNLCEQLFSKYYQKEISEEELRYDIIQAINEQMHLKDMKEYHYDTIYFSLRSRIHLLLCRKQSSIVDIPLTTQNNSAETIKQVHTQENNKDVSDLLTKLFMSK</sequence>
<dbReference type="EMBL" id="CAXDID020000163">
    <property type="protein sequence ID" value="CAL6045377.1"/>
    <property type="molecule type" value="Genomic_DNA"/>
</dbReference>
<keyword evidence="2" id="KW-1185">Reference proteome</keyword>
<comment type="caution">
    <text evidence="1">The sequence shown here is derived from an EMBL/GenBank/DDBJ whole genome shotgun (WGS) entry which is preliminary data.</text>
</comment>
<organism evidence="1 2">
    <name type="scientific">Hexamita inflata</name>
    <dbReference type="NCBI Taxonomy" id="28002"/>
    <lineage>
        <taxon>Eukaryota</taxon>
        <taxon>Metamonada</taxon>
        <taxon>Diplomonadida</taxon>
        <taxon>Hexamitidae</taxon>
        <taxon>Hexamitinae</taxon>
        <taxon>Hexamita</taxon>
    </lineage>
</organism>
<accession>A0ABP1JS49</accession>
<dbReference type="Proteomes" id="UP001642409">
    <property type="component" value="Unassembled WGS sequence"/>
</dbReference>